<feature type="domain" description="CRAL-TRIO" evidence="1">
    <location>
        <begin position="83"/>
        <end position="246"/>
    </location>
</feature>
<dbReference type="Pfam" id="PF00650">
    <property type="entry name" value="CRAL_TRIO"/>
    <property type="match status" value="1"/>
</dbReference>
<dbReference type="InterPro" id="IPR001251">
    <property type="entry name" value="CRAL-TRIO_dom"/>
</dbReference>
<evidence type="ECO:0000313" key="3">
    <source>
        <dbReference type="RefSeq" id="XP_026748247.2"/>
    </source>
</evidence>
<dbReference type="SMART" id="SM00516">
    <property type="entry name" value="SEC14"/>
    <property type="match status" value="1"/>
</dbReference>
<dbReference type="Gene3D" id="3.40.525.10">
    <property type="entry name" value="CRAL-TRIO lipid binding domain"/>
    <property type="match status" value="1"/>
</dbReference>
<dbReference type="RefSeq" id="XP_026748247.2">
    <property type="nucleotide sequence ID" value="XM_026892446.3"/>
</dbReference>
<dbReference type="PANTHER" id="PTHR10174:SF213">
    <property type="entry name" value="CRAL-TRIO DOMAIN-CONTAINING PROTEIN"/>
    <property type="match status" value="1"/>
</dbReference>
<evidence type="ECO:0000259" key="1">
    <source>
        <dbReference type="PROSITE" id="PS50191"/>
    </source>
</evidence>
<dbReference type="GeneID" id="113509143"/>
<dbReference type="InterPro" id="IPR036865">
    <property type="entry name" value="CRAL-TRIO_dom_sf"/>
</dbReference>
<dbReference type="SUPFAM" id="SSF46938">
    <property type="entry name" value="CRAL/TRIO N-terminal domain"/>
    <property type="match status" value="1"/>
</dbReference>
<dbReference type="AlphaFoldDB" id="A0A6J1W6L7"/>
<accession>A0A6J1W6L7</accession>
<organism evidence="2 3">
    <name type="scientific">Galleria mellonella</name>
    <name type="common">Greater wax moth</name>
    <dbReference type="NCBI Taxonomy" id="7137"/>
    <lineage>
        <taxon>Eukaryota</taxon>
        <taxon>Metazoa</taxon>
        <taxon>Ecdysozoa</taxon>
        <taxon>Arthropoda</taxon>
        <taxon>Hexapoda</taxon>
        <taxon>Insecta</taxon>
        <taxon>Pterygota</taxon>
        <taxon>Neoptera</taxon>
        <taxon>Endopterygota</taxon>
        <taxon>Lepidoptera</taxon>
        <taxon>Glossata</taxon>
        <taxon>Ditrysia</taxon>
        <taxon>Pyraloidea</taxon>
        <taxon>Pyralidae</taxon>
        <taxon>Galleriinae</taxon>
        <taxon>Galleria</taxon>
    </lineage>
</organism>
<dbReference type="PANTHER" id="PTHR10174">
    <property type="entry name" value="ALPHA-TOCOPHEROL TRANSFER PROTEIN-RELATED"/>
    <property type="match status" value="1"/>
</dbReference>
<reference evidence="3" key="1">
    <citation type="submission" date="2025-08" db="UniProtKB">
        <authorList>
            <consortium name="RefSeq"/>
        </authorList>
    </citation>
    <scope>IDENTIFICATION</scope>
    <source>
        <tissue evidence="3">Whole larvae</tissue>
    </source>
</reference>
<sequence>MFVVQFSVAKEFNKIPHLKPEDIETIRNWLKTQPHLPNQQVTDLDIVLAYHCCEYNMELTKQVIDLNYTLRTMFSFYSNRDINKSLELALHTWLITPLQTVTPEGYRAVYCQLLDDDPKKSVYSDLVRAFVMILDLWQYEEGTVPGIIIIVNMDKVTLNHITRIDLKVAQEFFYFIQEAMFIRLKEFHFINAPVFVDKMLTMMKPIMKKEMLDLLKVHQVGSNTLEQYIHLETLPKDAGGHNENSQELRDKVWNKLKLNKKFFEEESKKRVVESKRPGQPKTISTIFPGLEESFKNLEID</sequence>
<proteinExistence type="predicted"/>
<keyword evidence="2" id="KW-1185">Reference proteome</keyword>
<dbReference type="CDD" id="cd00170">
    <property type="entry name" value="SEC14"/>
    <property type="match status" value="1"/>
</dbReference>
<dbReference type="InterPro" id="IPR036273">
    <property type="entry name" value="CRAL/TRIO_N_dom_sf"/>
</dbReference>
<dbReference type="PROSITE" id="PS50191">
    <property type="entry name" value="CRAL_TRIO"/>
    <property type="match status" value="1"/>
</dbReference>
<dbReference type="GO" id="GO:0016020">
    <property type="term" value="C:membrane"/>
    <property type="evidence" value="ECO:0007669"/>
    <property type="project" value="TreeGrafter"/>
</dbReference>
<dbReference type="InParanoid" id="A0A6J1W6L7"/>
<dbReference type="SUPFAM" id="SSF52087">
    <property type="entry name" value="CRAL/TRIO domain"/>
    <property type="match status" value="1"/>
</dbReference>
<evidence type="ECO:0000313" key="2">
    <source>
        <dbReference type="Proteomes" id="UP001652740"/>
    </source>
</evidence>
<dbReference type="Proteomes" id="UP001652740">
    <property type="component" value="Unplaced"/>
</dbReference>
<dbReference type="KEGG" id="gmw:113509143"/>
<dbReference type="GO" id="GO:1902936">
    <property type="term" value="F:phosphatidylinositol bisphosphate binding"/>
    <property type="evidence" value="ECO:0007669"/>
    <property type="project" value="TreeGrafter"/>
</dbReference>
<protein>
    <submittedName>
        <fullName evidence="3">Uncharacterized protein LOC113509143</fullName>
    </submittedName>
</protein>
<name>A0A6J1W6L7_GALME</name>
<gene>
    <name evidence="3" type="primary">LOC113509143</name>
</gene>